<evidence type="ECO:0000256" key="1">
    <source>
        <dbReference type="ARBA" id="ARBA00004370"/>
    </source>
</evidence>
<dbReference type="EMBL" id="CP022530">
    <property type="protein sequence ID" value="ASP37552.1"/>
    <property type="molecule type" value="Genomic_DNA"/>
</dbReference>
<evidence type="ECO:0000256" key="4">
    <source>
        <dbReference type="ARBA" id="ARBA00023136"/>
    </source>
</evidence>
<keyword evidence="4 5" id="KW-0472">Membrane</keyword>
<keyword evidence="2 5" id="KW-0812">Transmembrane</keyword>
<evidence type="ECO:0000256" key="3">
    <source>
        <dbReference type="ARBA" id="ARBA00022989"/>
    </source>
</evidence>
<feature type="transmembrane region" description="Helical" evidence="5">
    <location>
        <begin position="48"/>
        <end position="66"/>
    </location>
</feature>
<dbReference type="Gene3D" id="2.30.30.60">
    <property type="match status" value="1"/>
</dbReference>
<dbReference type="KEGG" id="bsan:CHH28_02175"/>
<dbReference type="GO" id="GO:0016020">
    <property type="term" value="C:membrane"/>
    <property type="evidence" value="ECO:0007669"/>
    <property type="project" value="UniProtKB-SubCell"/>
</dbReference>
<name>A0A222FFZ2_9GAMM</name>
<accession>A0A222FFZ2</accession>
<dbReference type="InterPro" id="IPR006685">
    <property type="entry name" value="MscS_channel_2nd"/>
</dbReference>
<dbReference type="SUPFAM" id="SSF50182">
    <property type="entry name" value="Sm-like ribonucleoproteins"/>
    <property type="match status" value="1"/>
</dbReference>
<proteinExistence type="predicted"/>
<dbReference type="InterPro" id="IPR010920">
    <property type="entry name" value="LSM_dom_sf"/>
</dbReference>
<evidence type="ECO:0000313" key="7">
    <source>
        <dbReference type="EMBL" id="ASP37552.1"/>
    </source>
</evidence>
<organism evidence="7 8">
    <name type="scientific">Bacterioplanes sanyensis</name>
    <dbReference type="NCBI Taxonomy" id="1249553"/>
    <lineage>
        <taxon>Bacteria</taxon>
        <taxon>Pseudomonadati</taxon>
        <taxon>Pseudomonadota</taxon>
        <taxon>Gammaproteobacteria</taxon>
        <taxon>Oceanospirillales</taxon>
        <taxon>Oceanospirillaceae</taxon>
        <taxon>Bacterioplanes</taxon>
    </lineage>
</organism>
<evidence type="ECO:0000313" key="8">
    <source>
        <dbReference type="Proteomes" id="UP000202440"/>
    </source>
</evidence>
<protein>
    <submittedName>
        <fullName evidence="7">Mechanosensitive ion channel protein MscS</fullName>
    </submittedName>
</protein>
<evidence type="ECO:0000256" key="5">
    <source>
        <dbReference type="SAM" id="Phobius"/>
    </source>
</evidence>
<keyword evidence="3 5" id="KW-1133">Transmembrane helix</keyword>
<feature type="transmembrane region" description="Helical" evidence="5">
    <location>
        <begin position="72"/>
        <end position="99"/>
    </location>
</feature>
<evidence type="ECO:0000259" key="6">
    <source>
        <dbReference type="Pfam" id="PF00924"/>
    </source>
</evidence>
<dbReference type="Pfam" id="PF00924">
    <property type="entry name" value="MS_channel_2nd"/>
    <property type="match status" value="1"/>
</dbReference>
<keyword evidence="8" id="KW-1185">Reference proteome</keyword>
<feature type="transmembrane region" description="Helical" evidence="5">
    <location>
        <begin position="6"/>
        <end position="27"/>
    </location>
</feature>
<dbReference type="Proteomes" id="UP000202440">
    <property type="component" value="Chromosome"/>
</dbReference>
<sequence>MNESSFEYKALASIAFLVVALLLRWASVKFLPKIPTGESDINRRWINLARNITTTAIVVGLIVIWLSELRFAALSIATFTVALIIATREFIQCFLGAVYQASSRIFSIGDWIKVNHQYGEVVSSDWMTTKLLEVDIESGSYGYTGRTLIIPNNLFVTGTIQNLNYMRRYVNHTFSIIRDAENVNLIPIKSFIKHRAHEYCQPFEEVAKRYNSMLETRMGVTLSGPDVSVSVSTTDLGKNKFKITIFCPTPEAAIIEEKLTDEVLDYWYKELEKSNNRDTFDS</sequence>
<dbReference type="GO" id="GO:0008381">
    <property type="term" value="F:mechanosensitive monoatomic ion channel activity"/>
    <property type="evidence" value="ECO:0007669"/>
    <property type="project" value="UniProtKB-ARBA"/>
</dbReference>
<dbReference type="OrthoDB" id="9775421at2"/>
<evidence type="ECO:0000256" key="2">
    <source>
        <dbReference type="ARBA" id="ARBA00022692"/>
    </source>
</evidence>
<gene>
    <name evidence="7" type="ORF">CHH28_02175</name>
</gene>
<dbReference type="RefSeq" id="WP_094058770.1">
    <property type="nucleotide sequence ID" value="NZ_CP022530.1"/>
</dbReference>
<dbReference type="PANTHER" id="PTHR30566:SF27">
    <property type="entry name" value="MECHANOSENSITIVE ION CHANNEL PROTEIN"/>
    <property type="match status" value="1"/>
</dbReference>
<reference evidence="7 8" key="1">
    <citation type="submission" date="2017-07" db="EMBL/GenBank/DDBJ databases">
        <title>Annotated genome sequence of Bacterioplanes sanyensis isolated from Red Sea.</title>
        <authorList>
            <person name="Rehman Z.U."/>
        </authorList>
    </citation>
    <scope>NUCLEOTIDE SEQUENCE [LARGE SCALE GENOMIC DNA]</scope>
    <source>
        <strain evidence="7 8">NV9</strain>
    </source>
</reference>
<dbReference type="InterPro" id="IPR023408">
    <property type="entry name" value="MscS_beta-dom_sf"/>
</dbReference>
<dbReference type="PANTHER" id="PTHR30566">
    <property type="entry name" value="YNAI-RELATED MECHANOSENSITIVE ION CHANNEL"/>
    <property type="match status" value="1"/>
</dbReference>
<feature type="domain" description="Mechanosensitive ion channel MscS" evidence="6">
    <location>
        <begin position="94"/>
        <end position="164"/>
    </location>
</feature>
<comment type="subcellular location">
    <subcellularLocation>
        <location evidence="1">Membrane</location>
    </subcellularLocation>
</comment>
<dbReference type="AlphaFoldDB" id="A0A222FFZ2"/>